<keyword evidence="6" id="KW-0067">ATP-binding</keyword>
<keyword evidence="3" id="KW-1003">Cell membrane</keyword>
<proteinExistence type="predicted"/>
<evidence type="ECO:0000256" key="2">
    <source>
        <dbReference type="ARBA" id="ARBA00022448"/>
    </source>
</evidence>
<dbReference type="GO" id="GO:0006302">
    <property type="term" value="P:double-strand break repair"/>
    <property type="evidence" value="ECO:0007669"/>
    <property type="project" value="InterPro"/>
</dbReference>
<keyword evidence="7" id="KW-0408">Iron</keyword>
<dbReference type="Pfam" id="PF13304">
    <property type="entry name" value="AAA_21"/>
    <property type="match status" value="1"/>
</dbReference>
<dbReference type="InterPro" id="IPR003439">
    <property type="entry name" value="ABC_transporter-like_ATP-bd"/>
</dbReference>
<dbReference type="AlphaFoldDB" id="L0NE39"/>
<keyword evidence="5" id="KW-0547">Nucleotide-binding</keyword>
<evidence type="ECO:0000256" key="3">
    <source>
        <dbReference type="ARBA" id="ARBA00022475"/>
    </source>
</evidence>
<protein>
    <submittedName>
        <fullName evidence="11">AAA ATPase</fullName>
    </submittedName>
</protein>
<dbReference type="PANTHER" id="PTHR42771:SF2">
    <property type="entry name" value="IRON(3+)-HYDROXAMATE IMPORT ATP-BINDING PROTEIN FHUC"/>
    <property type="match status" value="1"/>
</dbReference>
<evidence type="ECO:0000256" key="7">
    <source>
        <dbReference type="ARBA" id="ARBA00023004"/>
    </source>
</evidence>
<evidence type="ECO:0000259" key="10">
    <source>
        <dbReference type="PROSITE" id="PS50893"/>
    </source>
</evidence>
<evidence type="ECO:0000256" key="8">
    <source>
        <dbReference type="ARBA" id="ARBA00023065"/>
    </source>
</evidence>
<evidence type="ECO:0000313" key="11">
    <source>
        <dbReference type="EMBL" id="CCF19383.1"/>
    </source>
</evidence>
<accession>L0NE39</accession>
<dbReference type="SMART" id="SM00382">
    <property type="entry name" value="AAA"/>
    <property type="match status" value="1"/>
</dbReference>
<evidence type="ECO:0000313" key="12">
    <source>
        <dbReference type="Proteomes" id="UP000010792"/>
    </source>
</evidence>
<feature type="domain" description="ABC transporter" evidence="10">
    <location>
        <begin position="34"/>
        <end position="263"/>
    </location>
</feature>
<comment type="subcellular location">
    <subcellularLocation>
        <location evidence="1">Cell membrane</location>
        <topology evidence="1">Peripheral membrane protein</topology>
    </subcellularLocation>
</comment>
<dbReference type="STRING" id="1125847.NT26_1659"/>
<keyword evidence="12" id="KW-1185">Reference proteome</keyword>
<dbReference type="GO" id="GO:0016887">
    <property type="term" value="F:ATP hydrolysis activity"/>
    <property type="evidence" value="ECO:0007669"/>
    <property type="project" value="InterPro"/>
</dbReference>
<keyword evidence="4" id="KW-0410">Iron transport</keyword>
<dbReference type="InterPro" id="IPR051535">
    <property type="entry name" value="Siderophore_ABC-ATPase"/>
</dbReference>
<reference evidence="11 12" key="1">
    <citation type="journal article" date="2013" name="Genome Biol. Evol.">
        <title>Life in an arsenic-containing gold mine: genome and physiology of the autotrophic arsenite-oxidizing bacterium rhizobium sp. NT-26.</title>
        <authorList>
            <person name="Andres J."/>
            <person name="Arsene-Ploetze F."/>
            <person name="Barbe V."/>
            <person name="Brochier-Armanet C."/>
            <person name="Cleiss-Arnold J."/>
            <person name="Coppee J.Y."/>
            <person name="Dillies M.A."/>
            <person name="Geist"/>
            <person name="L"/>
            <person name="Joublin A."/>
            <person name="Koechler S."/>
            <person name="Lassalle F."/>
            <person name="Marchal M."/>
            <person name="Medigue C."/>
            <person name="Muller D."/>
            <person name="Nesme X."/>
            <person name="Plewniak F."/>
            <person name="Proux C."/>
            <person name="Ramirez-Bahena M.H."/>
            <person name="Schenowitz C."/>
            <person name="Sismeiro O."/>
            <person name="Vallenet D."/>
            <person name="Santini J.M."/>
            <person name="Bertin P.N."/>
        </authorList>
    </citation>
    <scope>NUCLEOTIDE SEQUENCE [LARGE SCALE GENOMIC DNA]</scope>
    <source>
        <strain evidence="11 12">NT-26</strain>
    </source>
</reference>
<dbReference type="InterPro" id="IPR003959">
    <property type="entry name" value="ATPase_AAA_core"/>
</dbReference>
<dbReference type="Gene3D" id="3.40.50.300">
    <property type="entry name" value="P-loop containing nucleotide triphosphate hydrolases"/>
    <property type="match status" value="2"/>
</dbReference>
<keyword evidence="8" id="KW-0406">Ion transport</keyword>
<dbReference type="GO" id="GO:0005524">
    <property type="term" value="F:ATP binding"/>
    <property type="evidence" value="ECO:0007669"/>
    <property type="project" value="UniProtKB-KW"/>
</dbReference>
<evidence type="ECO:0000256" key="9">
    <source>
        <dbReference type="ARBA" id="ARBA00023136"/>
    </source>
</evidence>
<keyword evidence="2" id="KW-0813">Transport</keyword>
<evidence type="ECO:0000256" key="6">
    <source>
        <dbReference type="ARBA" id="ARBA00022840"/>
    </source>
</evidence>
<dbReference type="GO" id="GO:0006826">
    <property type="term" value="P:iron ion transport"/>
    <property type="evidence" value="ECO:0007669"/>
    <property type="project" value="UniProtKB-KW"/>
</dbReference>
<organism evidence="11 12">
    <name type="scientific">Pseudorhizobium banfieldiae</name>
    <dbReference type="NCBI Taxonomy" id="1125847"/>
    <lineage>
        <taxon>Bacteria</taxon>
        <taxon>Pseudomonadati</taxon>
        <taxon>Pseudomonadota</taxon>
        <taxon>Alphaproteobacteria</taxon>
        <taxon>Hyphomicrobiales</taxon>
        <taxon>Rhizobiaceae</taxon>
        <taxon>Rhizobium/Agrobacterium group</taxon>
        <taxon>Pseudorhizobium</taxon>
    </lineage>
</organism>
<dbReference type="CDD" id="cd00267">
    <property type="entry name" value="ABC_ATPase"/>
    <property type="match status" value="1"/>
</dbReference>
<evidence type="ECO:0000256" key="1">
    <source>
        <dbReference type="ARBA" id="ARBA00004202"/>
    </source>
</evidence>
<dbReference type="KEGG" id="rht:NT26_1659"/>
<dbReference type="SUPFAM" id="SSF52540">
    <property type="entry name" value="P-loop containing nucleoside triphosphate hydrolases"/>
    <property type="match status" value="1"/>
</dbReference>
<dbReference type="EMBL" id="FO082820">
    <property type="protein sequence ID" value="CCF19383.1"/>
    <property type="molecule type" value="Genomic_DNA"/>
</dbReference>
<gene>
    <name evidence="11" type="ORF">NT26_1659</name>
</gene>
<dbReference type="Proteomes" id="UP000010792">
    <property type="component" value="Chromosome"/>
</dbReference>
<dbReference type="GO" id="GO:0005886">
    <property type="term" value="C:plasma membrane"/>
    <property type="evidence" value="ECO:0007669"/>
    <property type="project" value="UniProtKB-SubCell"/>
</dbReference>
<name>L0NE39_9HYPH</name>
<dbReference type="Pfam" id="PF13476">
    <property type="entry name" value="AAA_23"/>
    <property type="match status" value="1"/>
</dbReference>
<dbReference type="InterPro" id="IPR027417">
    <property type="entry name" value="P-loop_NTPase"/>
</dbReference>
<dbReference type="InterPro" id="IPR003593">
    <property type="entry name" value="AAA+_ATPase"/>
</dbReference>
<dbReference type="PANTHER" id="PTHR42771">
    <property type="entry name" value="IRON(3+)-HYDROXAMATE IMPORT ATP-BINDING PROTEIN FHUC"/>
    <property type="match status" value="1"/>
</dbReference>
<sequence>MIGRLAPVTKALEIGGAMAAMRKTRSTNLPAPYLKRLSVREDASLGGDYPFNLPWLDGDFSLDFVTPVTIIVGENGTGKSTLIEAVAALCGYDEAGGGKGYRPLDHSRAVDRSGALLASALRAAWLPKVTAGWFFRAESFFSVARFLDEAARDAHAAPPDFLSWSHGEGFVRFFEERMSRQGIYFLDEPESALSPKRQLELLRLLHQIQETASAQIIMATHSPILMAVPGARLLEITRGGLIETELRQTRHFRLYQDFTSDPEDFVDRALRDEI</sequence>
<evidence type="ECO:0000256" key="5">
    <source>
        <dbReference type="ARBA" id="ARBA00022741"/>
    </source>
</evidence>
<dbReference type="PROSITE" id="PS50893">
    <property type="entry name" value="ABC_TRANSPORTER_2"/>
    <property type="match status" value="1"/>
</dbReference>
<dbReference type="InterPro" id="IPR038729">
    <property type="entry name" value="Rad50/SbcC_AAA"/>
</dbReference>
<keyword evidence="9" id="KW-0472">Membrane</keyword>
<evidence type="ECO:0000256" key="4">
    <source>
        <dbReference type="ARBA" id="ARBA00022496"/>
    </source>
</evidence>